<sequence>MKHIKKLNEQYYEEILGLSQFAFQYVLSENQLGRKKEQLNDQTIWGWIENDQLAAKVHVLTLRVHICGQIMKMGGIADVASWPEYRRGGKIKQLLKQALVEMRKEGHLLSYLHPFSVPFYRKYGWELAFDKVESVIPIQCFKKEWGGKGYAKRMSQSDQLLSVLRKVYTDYVTQFIGALERELDWWNYRIVTDDDVIAVVYNVNHEAEGYIIYKVKDNKLTVKDMAYSTVNGQMLLFEFLYGHDSMASEVVVSLPTGDASKLLVDEPRFEQKVKPYFMARIVDVPAFLHQFSYNRLDDISPFTISIEDDFLSENTGIYRFSNEDNGFVYSTEKNTLPNITISIQRLTQIFLGYSRPMELFNLDLIAGDRQAVEQLEKVVPIGRSYFPDFF</sequence>
<dbReference type="EMBL" id="JAWZSR010000011">
    <property type="protein sequence ID" value="MDX8047405.1"/>
    <property type="molecule type" value="Genomic_DNA"/>
</dbReference>
<reference evidence="1" key="1">
    <citation type="submission" date="2023-11" db="EMBL/GenBank/DDBJ databases">
        <title>Gracilibacillus pellucida a moderately halophilic bacterium isolated from saline soil in Xinjiang province.</title>
        <authorList>
            <person name="Zhang Z."/>
            <person name="Tan F."/>
            <person name="Wang Y."/>
            <person name="Xia M."/>
        </authorList>
    </citation>
    <scope>NUCLEOTIDE SEQUENCE</scope>
    <source>
        <strain evidence="1">S3-1-1</strain>
    </source>
</reference>
<keyword evidence="1" id="KW-0808">Transferase</keyword>
<dbReference type="EC" id="2.3.1.-" evidence="1"/>
<keyword evidence="2" id="KW-1185">Reference proteome</keyword>
<evidence type="ECO:0000313" key="2">
    <source>
        <dbReference type="Proteomes" id="UP001277972"/>
    </source>
</evidence>
<gene>
    <name evidence="1" type="ORF">SH601_15655</name>
</gene>
<protein>
    <submittedName>
        <fullName evidence="1">GNAT family N-acetyltransferase</fullName>
        <ecNumber evidence="1">2.3.1.-</ecNumber>
    </submittedName>
</protein>
<name>A0ACC6M8Z5_9BACI</name>
<proteinExistence type="predicted"/>
<dbReference type="Proteomes" id="UP001277972">
    <property type="component" value="Unassembled WGS sequence"/>
</dbReference>
<accession>A0ACC6M8Z5</accession>
<keyword evidence="1" id="KW-0012">Acyltransferase</keyword>
<evidence type="ECO:0000313" key="1">
    <source>
        <dbReference type="EMBL" id="MDX8047405.1"/>
    </source>
</evidence>
<comment type="caution">
    <text evidence="1">The sequence shown here is derived from an EMBL/GenBank/DDBJ whole genome shotgun (WGS) entry which is preliminary data.</text>
</comment>
<organism evidence="1 2">
    <name type="scientific">Gracilibacillus pellucidus</name>
    <dbReference type="NCBI Taxonomy" id="3095368"/>
    <lineage>
        <taxon>Bacteria</taxon>
        <taxon>Bacillati</taxon>
        <taxon>Bacillota</taxon>
        <taxon>Bacilli</taxon>
        <taxon>Bacillales</taxon>
        <taxon>Bacillaceae</taxon>
        <taxon>Gracilibacillus</taxon>
    </lineage>
</organism>